<dbReference type="WBParaSite" id="ES5_v2.g26523.t1">
    <property type="protein sequence ID" value="ES5_v2.g26523.t1"/>
    <property type="gene ID" value="ES5_v2.g26523"/>
</dbReference>
<organism evidence="1 2">
    <name type="scientific">Panagrolaimus sp. ES5</name>
    <dbReference type="NCBI Taxonomy" id="591445"/>
    <lineage>
        <taxon>Eukaryota</taxon>
        <taxon>Metazoa</taxon>
        <taxon>Ecdysozoa</taxon>
        <taxon>Nematoda</taxon>
        <taxon>Chromadorea</taxon>
        <taxon>Rhabditida</taxon>
        <taxon>Tylenchina</taxon>
        <taxon>Panagrolaimomorpha</taxon>
        <taxon>Panagrolaimoidea</taxon>
        <taxon>Panagrolaimidae</taxon>
        <taxon>Panagrolaimus</taxon>
    </lineage>
</organism>
<proteinExistence type="predicted"/>
<sequence length="140" mass="15622">MKPRFTGAAAIARIEAQIQAKLQESLPPPIPIPPPPVLKFRSKTDETLYYLKEKVNKALIHHTACKTISLTLQEIHKVNISEIMKQCNVQTPIELYKLMGFDFDENGCFSVYPESAVTSDSSDFLISFTSLSSSNTSSRT</sequence>
<dbReference type="Proteomes" id="UP000887579">
    <property type="component" value="Unplaced"/>
</dbReference>
<reference evidence="2" key="1">
    <citation type="submission" date="2022-11" db="UniProtKB">
        <authorList>
            <consortium name="WormBaseParasite"/>
        </authorList>
    </citation>
    <scope>IDENTIFICATION</scope>
</reference>
<protein>
    <submittedName>
        <fullName evidence="2">Uncharacterized protein</fullName>
    </submittedName>
</protein>
<name>A0AC34G9X3_9BILA</name>
<evidence type="ECO:0000313" key="2">
    <source>
        <dbReference type="WBParaSite" id="ES5_v2.g26523.t1"/>
    </source>
</evidence>
<evidence type="ECO:0000313" key="1">
    <source>
        <dbReference type="Proteomes" id="UP000887579"/>
    </source>
</evidence>
<accession>A0AC34G9X3</accession>